<sequence length="86" mass="9442">MSSIVAGFFLILALVLLGTLAKHSHNHHNSADLTHSPPCPPDENATSPCCHLEEHWLDLHEFGHTNVILPRIIRVKKCVGRCTSGV</sequence>
<dbReference type="EMBL" id="LIAE01009062">
    <property type="protein sequence ID" value="PAV71368.1"/>
    <property type="molecule type" value="Genomic_DNA"/>
</dbReference>
<proteinExistence type="predicted"/>
<dbReference type="InterPro" id="IPR029034">
    <property type="entry name" value="Cystine-knot_cytokine"/>
</dbReference>
<evidence type="ECO:0008006" key="4">
    <source>
        <dbReference type="Google" id="ProtNLM"/>
    </source>
</evidence>
<keyword evidence="3" id="KW-1185">Reference proteome</keyword>
<gene>
    <name evidence="2" type="ORF">WR25_24340</name>
</gene>
<protein>
    <recommendedName>
        <fullName evidence="4">TGF-beta family profile domain-containing protein</fullName>
    </recommendedName>
</protein>
<dbReference type="Proteomes" id="UP000218231">
    <property type="component" value="Unassembled WGS sequence"/>
</dbReference>
<dbReference type="AlphaFoldDB" id="A0A2A2KBV8"/>
<evidence type="ECO:0000256" key="1">
    <source>
        <dbReference type="SAM" id="SignalP"/>
    </source>
</evidence>
<keyword evidence="1" id="KW-0732">Signal</keyword>
<feature type="chain" id="PRO_5013353576" description="TGF-beta family profile domain-containing protein" evidence="1">
    <location>
        <begin position="22"/>
        <end position="86"/>
    </location>
</feature>
<feature type="signal peptide" evidence="1">
    <location>
        <begin position="1"/>
        <end position="21"/>
    </location>
</feature>
<accession>A0A2A2KBV8</accession>
<comment type="caution">
    <text evidence="2">The sequence shown here is derived from an EMBL/GenBank/DDBJ whole genome shotgun (WGS) entry which is preliminary data.</text>
</comment>
<organism evidence="2 3">
    <name type="scientific">Diploscapter pachys</name>
    <dbReference type="NCBI Taxonomy" id="2018661"/>
    <lineage>
        <taxon>Eukaryota</taxon>
        <taxon>Metazoa</taxon>
        <taxon>Ecdysozoa</taxon>
        <taxon>Nematoda</taxon>
        <taxon>Chromadorea</taxon>
        <taxon>Rhabditida</taxon>
        <taxon>Rhabditina</taxon>
        <taxon>Rhabditomorpha</taxon>
        <taxon>Rhabditoidea</taxon>
        <taxon>Rhabditidae</taxon>
        <taxon>Diploscapter</taxon>
    </lineage>
</organism>
<dbReference type="SUPFAM" id="SSF57501">
    <property type="entry name" value="Cystine-knot cytokines"/>
    <property type="match status" value="1"/>
</dbReference>
<evidence type="ECO:0000313" key="2">
    <source>
        <dbReference type="EMBL" id="PAV71368.1"/>
    </source>
</evidence>
<reference evidence="2 3" key="1">
    <citation type="journal article" date="2017" name="Curr. Biol.">
        <title>Genome architecture and evolution of a unichromosomal asexual nematode.</title>
        <authorList>
            <person name="Fradin H."/>
            <person name="Zegar C."/>
            <person name="Gutwein M."/>
            <person name="Lucas J."/>
            <person name="Kovtun M."/>
            <person name="Corcoran D."/>
            <person name="Baugh L.R."/>
            <person name="Kiontke K."/>
            <person name="Gunsalus K."/>
            <person name="Fitch D.H."/>
            <person name="Piano F."/>
        </authorList>
    </citation>
    <scope>NUCLEOTIDE SEQUENCE [LARGE SCALE GENOMIC DNA]</scope>
    <source>
        <strain evidence="2">PF1309</strain>
    </source>
</reference>
<name>A0A2A2KBV8_9BILA</name>
<evidence type="ECO:0000313" key="3">
    <source>
        <dbReference type="Proteomes" id="UP000218231"/>
    </source>
</evidence>